<comment type="caution">
    <text evidence="1">The sequence shown here is derived from an EMBL/GenBank/DDBJ whole genome shotgun (WGS) entry which is preliminary data.</text>
</comment>
<protein>
    <submittedName>
        <fullName evidence="1">Uncharacterized protein</fullName>
    </submittedName>
</protein>
<organism evidence="1 2">
    <name type="scientific">Giardia intestinalis (strain ATCC 50803 / WB clone C6)</name>
    <name type="common">Giardia lamblia</name>
    <dbReference type="NCBI Taxonomy" id="184922"/>
    <lineage>
        <taxon>Eukaryota</taxon>
        <taxon>Metamonada</taxon>
        <taxon>Diplomonadida</taxon>
        <taxon>Hexamitidae</taxon>
        <taxon>Giardiinae</taxon>
        <taxon>Giardia</taxon>
    </lineage>
</organism>
<dbReference type="OMA" id="MLFPRVK"/>
<dbReference type="EMBL" id="AACB03000001">
    <property type="protein sequence ID" value="KAE8305885.1"/>
    <property type="molecule type" value="Genomic_DNA"/>
</dbReference>
<dbReference type="VEuPathDB" id="GiardiaDB:GL50803_6291"/>
<dbReference type="Gene3D" id="3.30.40.10">
    <property type="entry name" value="Zinc/RING finger domain, C3HC4 (zinc finger)"/>
    <property type="match status" value="1"/>
</dbReference>
<evidence type="ECO:0000313" key="1">
    <source>
        <dbReference type="EMBL" id="KAE8305885.1"/>
    </source>
</evidence>
<name>A8BDV0_GIAIC</name>
<sequence>MLFPRVKLVESLNPNAPFDSFPLSEVDALHDTNDTGQKEVTSLVYNPNTGRTPAQIAYDLSLLVDMHHQYIESPSRCIISTASNSIYVEHGPLRTQLSTLVQAHAAEGKPFSPRNVLTCGAQILSALMYVYHPRKKQRGTGPDVPICNITDISLDTITCDSALTSFSLAGLWMLIPEIANSTPREYNNQDIDAHIVNQVCCILYQMATFRDLTHGVDRASLQGIQSDDLRQIFERSLFADDKERWRAGQMLDFMVRASGAREIDNLEYGSLAALSNSVDQMAMGKVHKLQEENVHLQNLLIARANKLASVKLQNARLIDKRDQLSQKNSEIAKEIRALKDEANEGYEQISAKLAIFDDALAEGKKLLELLQNNGLLENAECNNIHECFAKLNGVMRGVMETYTRLKAIEKTQDVRAAGGLEQRIQQLKAHTGSHGAVLQKYETLSTMLKSSKRTNDNLRNMLLADAGNFDLKKKFNCLHCQSKKKTILCTKCNSLVFCNECWKDLKAIDICCPKCSEAAASSFKTVFPQ</sequence>
<dbReference type="HOGENOM" id="CLU_515314_0_0_1"/>
<dbReference type="RefSeq" id="XP_001707529.1">
    <property type="nucleotide sequence ID" value="XM_001707477.1"/>
</dbReference>
<proteinExistence type="predicted"/>
<evidence type="ECO:0000313" key="2">
    <source>
        <dbReference type="Proteomes" id="UP000001548"/>
    </source>
</evidence>
<dbReference type="KEGG" id="gla:GL50803_006291"/>
<keyword evidence="2" id="KW-1185">Reference proteome</keyword>
<dbReference type="GO" id="GO:0004674">
    <property type="term" value="F:protein serine/threonine kinase activity"/>
    <property type="evidence" value="ECO:0000318"/>
    <property type="project" value="GO_Central"/>
</dbReference>
<dbReference type="InterPro" id="IPR013083">
    <property type="entry name" value="Znf_RING/FYVE/PHD"/>
</dbReference>
<reference evidence="1 2" key="1">
    <citation type="journal article" date="2007" name="Science">
        <title>Genomic minimalism in the early diverging intestinal parasite Giardia lamblia.</title>
        <authorList>
            <person name="Morrison H.G."/>
            <person name="McArthur A.G."/>
            <person name="Gillin F.D."/>
            <person name="Aley S.B."/>
            <person name="Adam R.D."/>
            <person name="Olsen G.J."/>
            <person name="Best A.A."/>
            <person name="Cande W.Z."/>
            <person name="Chen F."/>
            <person name="Cipriano M.J."/>
            <person name="Davids B.J."/>
            <person name="Dawson S.C."/>
            <person name="Elmendorf H.G."/>
            <person name="Hehl A.B."/>
            <person name="Holder M.E."/>
            <person name="Huse S.M."/>
            <person name="Kim U.U."/>
            <person name="Lasek-Nesselquist E."/>
            <person name="Manning G."/>
            <person name="Nigam A."/>
            <person name="Nixon J.E."/>
            <person name="Palm D."/>
            <person name="Passamaneck N.E."/>
            <person name="Prabhu A."/>
            <person name="Reich C.I."/>
            <person name="Reiner D.S."/>
            <person name="Samuelson J."/>
            <person name="Svard S.G."/>
            <person name="Sogin M.L."/>
        </authorList>
    </citation>
    <scope>NUCLEOTIDE SEQUENCE [LARGE SCALE GENOMIC DNA]</scope>
    <source>
        <strain evidence="1 2">WB C6</strain>
    </source>
</reference>
<accession>A8BDV0</accession>
<dbReference type="GeneID" id="5700431"/>
<dbReference type="Proteomes" id="UP000001548">
    <property type="component" value="Unassembled WGS sequence"/>
</dbReference>
<gene>
    <name evidence="1" type="ORF">GL50803_006291</name>
</gene>
<dbReference type="AlphaFoldDB" id="A8BDV0"/>